<dbReference type="InterPro" id="IPR007260">
    <property type="entry name" value="NanE"/>
</dbReference>
<reference evidence="7" key="1">
    <citation type="submission" date="2022-05" db="EMBL/GenBank/DDBJ databases">
        <authorList>
            <person name="Pankratov T."/>
        </authorList>
    </citation>
    <scope>NUCLEOTIDE SEQUENCE</scope>
    <source>
        <strain evidence="7">BP6-180914</strain>
    </source>
</reference>
<dbReference type="AlphaFoldDB" id="A0AA41Z304"/>
<dbReference type="GO" id="GO:0019262">
    <property type="term" value="P:N-acetylneuraminate catabolic process"/>
    <property type="evidence" value="ECO:0007669"/>
    <property type="project" value="TreeGrafter"/>
</dbReference>
<gene>
    <name evidence="7" type="ORF">M8523_36255</name>
</gene>
<evidence type="ECO:0000256" key="4">
    <source>
        <dbReference type="ARBA" id="ARBA00013180"/>
    </source>
</evidence>
<keyword evidence="5" id="KW-0413">Isomerase</keyword>
<accession>A0AA41Z304</accession>
<evidence type="ECO:0000256" key="1">
    <source>
        <dbReference type="ARBA" id="ARBA00000056"/>
    </source>
</evidence>
<dbReference type="EC" id="5.1.3.9" evidence="4"/>
<dbReference type="RefSeq" id="WP_282589653.1">
    <property type="nucleotide sequence ID" value="NZ_JAMOIM010000148.1"/>
</dbReference>
<feature type="non-terminal residue" evidence="7">
    <location>
        <position position="156"/>
    </location>
</feature>
<evidence type="ECO:0000256" key="5">
    <source>
        <dbReference type="ARBA" id="ARBA00023235"/>
    </source>
</evidence>
<dbReference type="Pfam" id="PF04131">
    <property type="entry name" value="NanE"/>
    <property type="match status" value="1"/>
</dbReference>
<dbReference type="InterPro" id="IPR011060">
    <property type="entry name" value="RibuloseP-bd_barrel"/>
</dbReference>
<comment type="pathway">
    <text evidence="3">Amino-sugar metabolism; N-acetylneuraminate degradation; D-fructose 6-phosphate from N-acetylneuraminate: step 3/5.</text>
</comment>
<dbReference type="Proteomes" id="UP001165667">
    <property type="component" value="Unassembled WGS sequence"/>
</dbReference>
<sequence length="156" mass="15543">MLSDLKNGLIVSCQPVPGGPLDSPAIVAAFARAAEAGGAQGLRIEGLANLRAVRMVTSLPIIGLIKRIDPATPVIITARSDDVSDLAEAGADIVAFDATRRQGRLASVASLADAARSAGCLSMADSATFADAEAAVEAGADIVGTTLSGYTGGPVP</sequence>
<comment type="catalytic activity">
    <reaction evidence="1">
        <text>an N-acyl-D-glucosamine 6-phosphate = an N-acyl-D-mannosamine 6-phosphate</text>
        <dbReference type="Rhea" id="RHEA:23932"/>
        <dbReference type="ChEBI" id="CHEBI:57599"/>
        <dbReference type="ChEBI" id="CHEBI:57666"/>
        <dbReference type="EC" id="5.1.3.9"/>
    </reaction>
</comment>
<dbReference type="GO" id="GO:0006053">
    <property type="term" value="P:N-acetylmannosamine catabolic process"/>
    <property type="evidence" value="ECO:0007669"/>
    <property type="project" value="TreeGrafter"/>
</dbReference>
<dbReference type="EMBL" id="JAMOIM010000148">
    <property type="protein sequence ID" value="MCW6513281.1"/>
    <property type="molecule type" value="Genomic_DNA"/>
</dbReference>
<evidence type="ECO:0000313" key="8">
    <source>
        <dbReference type="Proteomes" id="UP001165667"/>
    </source>
</evidence>
<name>A0AA41Z304_9HYPH</name>
<dbReference type="GO" id="GO:0047465">
    <property type="term" value="F:N-acylglucosamine-6-phosphate 2-epimerase activity"/>
    <property type="evidence" value="ECO:0007669"/>
    <property type="project" value="UniProtKB-EC"/>
</dbReference>
<proteinExistence type="predicted"/>
<dbReference type="Gene3D" id="3.20.20.70">
    <property type="entry name" value="Aldolase class I"/>
    <property type="match status" value="1"/>
</dbReference>
<keyword evidence="8" id="KW-1185">Reference proteome</keyword>
<dbReference type="PANTHER" id="PTHR36204">
    <property type="entry name" value="N-ACETYLMANNOSAMINE-6-PHOSPHATE 2-EPIMERASE-RELATED"/>
    <property type="match status" value="1"/>
</dbReference>
<dbReference type="InterPro" id="IPR013785">
    <property type="entry name" value="Aldolase_TIM"/>
</dbReference>
<comment type="caution">
    <text evidence="7">The sequence shown here is derived from an EMBL/GenBank/DDBJ whole genome shotgun (WGS) entry which is preliminary data.</text>
</comment>
<dbReference type="GO" id="GO:0005829">
    <property type="term" value="C:cytosol"/>
    <property type="evidence" value="ECO:0007669"/>
    <property type="project" value="TreeGrafter"/>
</dbReference>
<evidence type="ECO:0000313" key="7">
    <source>
        <dbReference type="EMBL" id="MCW6513281.1"/>
    </source>
</evidence>
<evidence type="ECO:0000256" key="3">
    <source>
        <dbReference type="ARBA" id="ARBA00005081"/>
    </source>
</evidence>
<protein>
    <recommendedName>
        <fullName evidence="4">N-acylglucosamine-6-phosphate 2-epimerase</fullName>
        <ecNumber evidence="4">5.1.3.9</ecNumber>
    </recommendedName>
</protein>
<dbReference type="PANTHER" id="PTHR36204:SF1">
    <property type="entry name" value="N-ACETYLMANNOSAMINE-6-PHOSPHATE 2-EPIMERASE-RELATED"/>
    <property type="match status" value="1"/>
</dbReference>
<comment type="function">
    <text evidence="2">Converts N-acetylmannosamine-6-phosphate (ManNAc-6-P) to N-acetylglucosamine-6-phosphate (GlcNAc-6-P).</text>
</comment>
<organism evidence="7 8">
    <name type="scientific">Lichenifustis flavocetrariae</name>
    <dbReference type="NCBI Taxonomy" id="2949735"/>
    <lineage>
        <taxon>Bacteria</taxon>
        <taxon>Pseudomonadati</taxon>
        <taxon>Pseudomonadota</taxon>
        <taxon>Alphaproteobacteria</taxon>
        <taxon>Hyphomicrobiales</taxon>
        <taxon>Lichenihabitantaceae</taxon>
        <taxon>Lichenifustis</taxon>
    </lineage>
</organism>
<keyword evidence="6" id="KW-0119">Carbohydrate metabolism</keyword>
<dbReference type="SUPFAM" id="SSF51366">
    <property type="entry name" value="Ribulose-phoshate binding barrel"/>
    <property type="match status" value="1"/>
</dbReference>
<evidence type="ECO:0000256" key="2">
    <source>
        <dbReference type="ARBA" id="ARBA00002147"/>
    </source>
</evidence>
<evidence type="ECO:0000256" key="6">
    <source>
        <dbReference type="ARBA" id="ARBA00023277"/>
    </source>
</evidence>